<name>A0A1F4S8I6_UNCSA</name>
<gene>
    <name evidence="1" type="ORF">A2290_00205</name>
</gene>
<evidence type="ECO:0000313" key="2">
    <source>
        <dbReference type="Proteomes" id="UP000177905"/>
    </source>
</evidence>
<evidence type="ECO:0000313" key="1">
    <source>
        <dbReference type="EMBL" id="OGC16765.1"/>
    </source>
</evidence>
<dbReference type="AlphaFoldDB" id="A0A1F4S8I6"/>
<reference evidence="1 2" key="1">
    <citation type="journal article" date="2016" name="Nat. Commun.">
        <title>Thousands of microbial genomes shed light on interconnected biogeochemical processes in an aquifer system.</title>
        <authorList>
            <person name="Anantharaman K."/>
            <person name="Brown C.T."/>
            <person name="Hug L.A."/>
            <person name="Sharon I."/>
            <person name="Castelle C.J."/>
            <person name="Probst A.J."/>
            <person name="Thomas B.C."/>
            <person name="Singh A."/>
            <person name="Wilkins M.J."/>
            <person name="Karaoz U."/>
            <person name="Brodie E.L."/>
            <person name="Williams K.H."/>
            <person name="Hubbard S.S."/>
            <person name="Banfield J.F."/>
        </authorList>
    </citation>
    <scope>NUCLEOTIDE SEQUENCE [LARGE SCALE GENOMIC DNA]</scope>
</reference>
<comment type="caution">
    <text evidence="1">The sequence shown here is derived from an EMBL/GenBank/DDBJ whole genome shotgun (WGS) entry which is preliminary data.</text>
</comment>
<proteinExistence type="predicted"/>
<sequence>MDVDEESIQLSFDGKPYKSNRIYFKDGFVLFPAELRYNLKAVISYKLNDGSEEEKEFDMSHDSQRKAFLVPYARIIDKTEVITVDGLKLSKDFDYAADYNLGLFVFNRNLPENAEVRIDYDYTVGSNNYVTENLSGQTGSTFNLNHGNILTIKIVRNNTVLAENLDYSITYATGVLTLFSPLTTNETVVVNYNYVGLRQDVTGGFFEYKLSDNTNIGISLTTVSPRKEDENLYTTFSPSSFSILNLYGKTYFNENSYLFASLASGDTNLDIRTNATKESDTSINIEGRTQYKNLILNASYRATGLRFPSIKEVKQGVPWKSEDKNIALEYLLGKKLSFKVGYGTSTSQEGSASLPSLNLSLISLGMNFNPTDFLNLGLDSKMQNDTISSSQSTVGGLSNLLYMNLELNHVMPIVASLTTGSELIVKYLVASQKNRIDSSFNVVDSDIQKNELQIGTLNKFGDKLSLYLLSKTSEEKDASNSISNNTYFPSVRASYFLYKSKTSYLELFGDYGFVKDTGTKNTEQKNTSYGLSYNTYYDATNTKLLGVKLVLTMKTSNYEDLNNLANNYSANDISFMGEIDF</sequence>
<dbReference type="EMBL" id="MEUA01000003">
    <property type="protein sequence ID" value="OGC16765.1"/>
    <property type="molecule type" value="Genomic_DNA"/>
</dbReference>
<dbReference type="Proteomes" id="UP000177905">
    <property type="component" value="Unassembled WGS sequence"/>
</dbReference>
<organism evidence="1 2">
    <name type="scientific">candidate division WOR-1 bacterium RIFOXYB2_FULL_36_35</name>
    <dbReference type="NCBI Taxonomy" id="1802578"/>
    <lineage>
        <taxon>Bacteria</taxon>
        <taxon>Bacillati</taxon>
        <taxon>Saganbacteria</taxon>
    </lineage>
</organism>
<protein>
    <submittedName>
        <fullName evidence="1">Uncharacterized protein</fullName>
    </submittedName>
</protein>
<accession>A0A1F4S8I6</accession>